<dbReference type="InterPro" id="IPR036812">
    <property type="entry name" value="NAD(P)_OxRdtase_dom_sf"/>
</dbReference>
<reference evidence="5" key="1">
    <citation type="submission" date="2022-03" db="EMBL/GenBank/DDBJ databases">
        <title>Genomic analyses of argali, domestic sheep and their hybrids provide insights into chromosomal evolution, heterosis and genetic basis of agronomic traits.</title>
        <authorList>
            <person name="Li M."/>
        </authorList>
    </citation>
    <scope>NUCLEOTIDE SEQUENCE</scope>
    <source>
        <strain evidence="5">CAU-MHL-2022a</strain>
        <tissue evidence="5">Skin</tissue>
    </source>
</reference>
<dbReference type="CDD" id="cd19108">
    <property type="entry name" value="AKR_AKR1C1-35"/>
    <property type="match status" value="2"/>
</dbReference>
<dbReference type="PRINTS" id="PR00069">
    <property type="entry name" value="ALDKETRDTASE"/>
</dbReference>
<evidence type="ECO:0000313" key="6">
    <source>
        <dbReference type="Proteomes" id="UP001214576"/>
    </source>
</evidence>
<keyword evidence="3" id="KW-0560">Oxidoreductase</keyword>
<dbReference type="PROSITE" id="PS00798">
    <property type="entry name" value="ALDOKETO_REDUCTASE_1"/>
    <property type="match status" value="2"/>
</dbReference>
<dbReference type="SUPFAM" id="SSF51430">
    <property type="entry name" value="NAD(P)-linked oxidoreductase"/>
    <property type="match status" value="3"/>
</dbReference>
<dbReference type="PROSITE" id="PS00062">
    <property type="entry name" value="ALDOKETO_REDUCTASE_2"/>
    <property type="match status" value="3"/>
</dbReference>
<dbReference type="AlphaFoldDB" id="A0AAD4Y8L7"/>
<gene>
    <name evidence="5" type="ORF">MG293_011570</name>
</gene>
<dbReference type="FunFam" id="3.20.20.100:FF:000003">
    <property type="entry name" value="Aldo-keto reductase family 1 member C3"/>
    <property type="match status" value="1"/>
</dbReference>
<dbReference type="InterPro" id="IPR044482">
    <property type="entry name" value="AKR1C"/>
</dbReference>
<dbReference type="InterPro" id="IPR023210">
    <property type="entry name" value="NADP_OxRdtase_dom"/>
</dbReference>
<dbReference type="InterPro" id="IPR020471">
    <property type="entry name" value="AKR"/>
</dbReference>
<accession>A0AAD4Y8L7</accession>
<evidence type="ECO:0000259" key="4">
    <source>
        <dbReference type="Pfam" id="PF00248"/>
    </source>
</evidence>
<dbReference type="EMBL" id="JAKZEL010000013">
    <property type="protein sequence ID" value="KAI4538167.1"/>
    <property type="molecule type" value="Genomic_DNA"/>
</dbReference>
<feature type="domain" description="NADP-dependent oxidoreductase" evidence="4">
    <location>
        <begin position="628"/>
        <end position="883"/>
    </location>
</feature>
<protein>
    <recommendedName>
        <fullName evidence="4">NADP-dependent oxidoreductase domain-containing protein</fullName>
    </recommendedName>
</protein>
<dbReference type="GO" id="GO:0016616">
    <property type="term" value="F:oxidoreductase activity, acting on the CH-OH group of donors, NAD or NADP as acceptor"/>
    <property type="evidence" value="ECO:0007669"/>
    <property type="project" value="UniProtKB-ARBA"/>
</dbReference>
<evidence type="ECO:0000313" key="5">
    <source>
        <dbReference type="EMBL" id="KAI4538167.1"/>
    </source>
</evidence>
<organism evidence="5 6">
    <name type="scientific">Ovis ammon polii</name>
    <dbReference type="NCBI Taxonomy" id="230172"/>
    <lineage>
        <taxon>Eukaryota</taxon>
        <taxon>Metazoa</taxon>
        <taxon>Chordata</taxon>
        <taxon>Craniata</taxon>
        <taxon>Vertebrata</taxon>
        <taxon>Euteleostomi</taxon>
        <taxon>Mammalia</taxon>
        <taxon>Eutheria</taxon>
        <taxon>Laurasiatheria</taxon>
        <taxon>Artiodactyla</taxon>
        <taxon>Ruminantia</taxon>
        <taxon>Pecora</taxon>
        <taxon>Bovidae</taxon>
        <taxon>Caprinae</taxon>
        <taxon>Ovis</taxon>
    </lineage>
</organism>
<dbReference type="Proteomes" id="UP001214576">
    <property type="component" value="Unassembled WGS sequence"/>
</dbReference>
<evidence type="ECO:0000256" key="3">
    <source>
        <dbReference type="ARBA" id="ARBA00023002"/>
    </source>
</evidence>
<dbReference type="FunFam" id="3.20.20.100:FF:000002">
    <property type="entry name" value="2,5-diketo-D-gluconic acid reductase A"/>
    <property type="match status" value="1"/>
</dbReference>
<dbReference type="InterPro" id="IPR018170">
    <property type="entry name" value="Aldo/ket_reductase_CS"/>
</dbReference>
<proteinExistence type="inferred from homology"/>
<feature type="domain" description="NADP-dependent oxidoreductase" evidence="4">
    <location>
        <begin position="311"/>
        <end position="583"/>
    </location>
</feature>
<dbReference type="Gene3D" id="3.20.20.100">
    <property type="entry name" value="NADP-dependent oxidoreductase domain"/>
    <property type="match status" value="3"/>
</dbReference>
<dbReference type="PANTHER" id="PTHR11732">
    <property type="entry name" value="ALDO/KETO REDUCTASE"/>
    <property type="match status" value="1"/>
</dbReference>
<evidence type="ECO:0000256" key="1">
    <source>
        <dbReference type="ARBA" id="ARBA00007905"/>
    </source>
</evidence>
<comment type="similarity">
    <text evidence="1">Belongs to the aldo/keto reductase family.</text>
</comment>
<evidence type="ECO:0000256" key="2">
    <source>
        <dbReference type="ARBA" id="ARBA00022857"/>
    </source>
</evidence>
<sequence length="906" mass="103393">MDPKGQRAKLNDGHFIPVLGFGTAEVKEAAKSEALEVTKFAIEVGFRHIDCAYVYQNEEQLWCTFLRPELVRPALEKSLKNLQLDYVDLYIIHFPLATKALEKCKDAGLTKSIGVSNFNHKQLEKILNKPGLKYKPVCNQVECHPYLNQSKLLDFCKSHDIVLVAYGALGSQRVKEWVNLNHPVLLEDPVLSAIAKKHKQTPALVALRYQIQRGVVVLAKSYNKKRIKENIQVFDFELTPEDMKAIDGLNRNIRYYEFLVGNIQRHFGKRRQDFLVQSRVQGVKCSGEELFPKDENQRLIFDSLDLCHMCEVPKSEALEVTKFAIEVGFRHIDSAHLYQNEEQVGQAIRSKIDDGTVKREDVFYTSKLWSTSLRPELVRPALEKSLNNLQLDYVDLYIIHFPVALKPGEALFPKDENGKPIFDSVDLCRTWEALEKCKDAGLTKSIGVSNFNHKQLEKILNKPGLKYKPVCNQVECHPYLNQSKLLDFCKSHDIVLVAYGALGSQRIKEWVNPNLPFLLEDPVLSAIAKKHKQTPAVVALRYQIQRGVVVLAKSYNKKRIKENIQVFDFELTPKDMKAIDGLNRSIRYNELLLQKRKIGVCLVIEAKQTMDPKSQRVKLNDGHFIPALGFGTGAPPEVPKSEAVEVTKFAIEAGFRHIDSAHAYQNEEQVGQAIRSKIADGTVKREDIFYTSKVWSTSLRPELVLPALEKSLKDLQLDYVDLYIIHQPVALMALEKCKDAGLTKSIGVSNFNHKQLEKILNKPGLKYKPVCNQVECHPYLNQSKLLEFCKSHDIVLVAYGALGAQRTLQWVNPNLPFLLEDPVLSAIAKKHKQTPALVALRYQIQRGVVVLAKSYNRKRIKENIQVFDFELTPEEMKAIEGLNSNIRYYDLQHFVDHPEYPYSEEY</sequence>
<comment type="caution">
    <text evidence="5">The sequence shown here is derived from an EMBL/GenBank/DDBJ whole genome shotgun (WGS) entry which is preliminary data.</text>
</comment>
<name>A0AAD4Y8L7_OVIAM</name>
<dbReference type="Pfam" id="PF00248">
    <property type="entry name" value="Aldo_ket_red"/>
    <property type="match status" value="3"/>
</dbReference>
<dbReference type="PROSITE" id="PS00063">
    <property type="entry name" value="ALDOKETO_REDUCTASE_3"/>
    <property type="match status" value="3"/>
</dbReference>
<keyword evidence="2" id="KW-0521">NADP</keyword>
<keyword evidence="6" id="KW-1185">Reference proteome</keyword>
<feature type="domain" description="NADP-dependent oxidoreductase" evidence="4">
    <location>
        <begin position="65"/>
        <end position="250"/>
    </location>
</feature>